<proteinExistence type="predicted"/>
<dbReference type="OrthoDB" id="9810200at2"/>
<feature type="transmembrane region" description="Helical" evidence="1">
    <location>
        <begin position="56"/>
        <end position="73"/>
    </location>
</feature>
<keyword evidence="4" id="KW-1185">Reference proteome</keyword>
<dbReference type="NCBIfam" id="TIGR02226">
    <property type="entry name" value="two_anch"/>
    <property type="match status" value="1"/>
</dbReference>
<dbReference type="AlphaFoldDB" id="A0A316TWB8"/>
<name>A0A316TWB8_9BACT</name>
<keyword evidence="1" id="KW-0812">Transmembrane</keyword>
<organism evidence="3 4">
    <name type="scientific">Rhodohalobacter mucosus</name>
    <dbReference type="NCBI Taxonomy" id="2079485"/>
    <lineage>
        <taxon>Bacteria</taxon>
        <taxon>Pseudomonadati</taxon>
        <taxon>Balneolota</taxon>
        <taxon>Balneolia</taxon>
        <taxon>Balneolales</taxon>
        <taxon>Balneolaceae</taxon>
        <taxon>Rhodohalobacter</taxon>
    </lineage>
</organism>
<evidence type="ECO:0000259" key="2">
    <source>
        <dbReference type="Pfam" id="PF07584"/>
    </source>
</evidence>
<dbReference type="InterPro" id="IPR024163">
    <property type="entry name" value="Aerotolerance_reg_N"/>
</dbReference>
<feature type="transmembrane region" description="Helical" evidence="1">
    <location>
        <begin position="6"/>
        <end position="24"/>
    </location>
</feature>
<evidence type="ECO:0000313" key="4">
    <source>
        <dbReference type="Proteomes" id="UP000245533"/>
    </source>
</evidence>
<dbReference type="PANTHER" id="PTHR37464">
    <property type="entry name" value="BLL2463 PROTEIN"/>
    <property type="match status" value="1"/>
</dbReference>
<dbReference type="EMBL" id="QGGB01000001">
    <property type="protein sequence ID" value="PWN08151.1"/>
    <property type="molecule type" value="Genomic_DNA"/>
</dbReference>
<dbReference type="Gene3D" id="3.40.50.880">
    <property type="match status" value="1"/>
</dbReference>
<dbReference type="Proteomes" id="UP000245533">
    <property type="component" value="Unassembled WGS sequence"/>
</dbReference>
<sequence>MSFLNPLFLTALAAIAIPLLIYLFNLRKPKRVRFSTLAFFDSLKNTAIKRLKIKRWLLLTLRMLAVMMLAIAISRPVLTDNAGAAAGSDQDPGVIGILIDNSPGMMQVDRNGPLIDQAKSVALQIAERANQNDRILLETTHGESLNSPFLTGGSARAEIQDIVSVVKGGYTYERINNLKSRLENASEPNKIFFLVTSGRTGHFADFANDPTEEADASVRARIIKIGSESGSNTGFASVDVEEESSADPGELQVRSVVQNYGDQQVSNLFLNLYAGNDLIVQQPVSLGGNEAGEYLFTLPNPDQTVIEAELRIEGDELTFDNRYYLTIQKPQPRNVLVLSGSRRDAEVRSYLTPVLELMAEDTDRFSLSFYEPDELEISQLDDYDAVVLDGIRNIPDYLSSALIDHVQQGAGMLFLPSADGNLDNYNKLLNALGAGSYTGIVGTYGSFRSIDRLSVPESGHPLLEDLFDAAENEEIRLNLPELYYYFEMEQEGRLAPLPVLRSGSGASVMSEINSGNGKVIVSAIGTDPGWSNFPVKPFFAPFFYRSVEYLARGEGAAANVHLLGRPFRAMLPGSADPESVLILKNGDEIIPEIRQTFRGTILVYSSEEWSPGRIVVDTRNPENRQYHSINLDAMESSLQTLDEQEFEEIFGNRFADVDVVENIGFSDTIASTFEDASFGREIWFWFITAAIILLLAESLASRHLKAESIG</sequence>
<dbReference type="SUPFAM" id="SSF52317">
    <property type="entry name" value="Class I glutamine amidotransferase-like"/>
    <property type="match status" value="1"/>
</dbReference>
<dbReference type="InterPro" id="IPR011933">
    <property type="entry name" value="Double_TM_dom"/>
</dbReference>
<protein>
    <recommendedName>
        <fullName evidence="2">Aerotolerance regulator N-terminal domain-containing protein</fullName>
    </recommendedName>
</protein>
<dbReference type="InterPro" id="IPR029062">
    <property type="entry name" value="Class_I_gatase-like"/>
</dbReference>
<keyword evidence="1" id="KW-1133">Transmembrane helix</keyword>
<feature type="domain" description="Aerotolerance regulator N-terminal" evidence="2">
    <location>
        <begin position="1"/>
        <end position="76"/>
    </location>
</feature>
<dbReference type="Pfam" id="PF07584">
    <property type="entry name" value="BatA"/>
    <property type="match status" value="1"/>
</dbReference>
<comment type="caution">
    <text evidence="3">The sequence shown here is derived from an EMBL/GenBank/DDBJ whole genome shotgun (WGS) entry which is preliminary data.</text>
</comment>
<evidence type="ECO:0000256" key="1">
    <source>
        <dbReference type="SAM" id="Phobius"/>
    </source>
</evidence>
<reference evidence="3 4" key="1">
    <citation type="submission" date="2018-05" db="EMBL/GenBank/DDBJ databases">
        <title>Rhodohalobacter halophilus gen. nov., sp. nov., a moderately halophilic member of the family Balneolaceae.</title>
        <authorList>
            <person name="Liu Z.-W."/>
        </authorList>
    </citation>
    <scope>NUCLEOTIDE SEQUENCE [LARGE SCALE GENOMIC DNA]</scope>
    <source>
        <strain evidence="3 4">8A47</strain>
    </source>
</reference>
<evidence type="ECO:0000313" key="3">
    <source>
        <dbReference type="EMBL" id="PWN08151.1"/>
    </source>
</evidence>
<dbReference type="RefSeq" id="WP_109643777.1">
    <property type="nucleotide sequence ID" value="NZ_QGGB01000001.1"/>
</dbReference>
<dbReference type="PANTHER" id="PTHR37464:SF1">
    <property type="entry name" value="BLL2463 PROTEIN"/>
    <property type="match status" value="1"/>
</dbReference>
<feature type="transmembrane region" description="Helical" evidence="1">
    <location>
        <begin position="682"/>
        <end position="700"/>
    </location>
</feature>
<accession>A0A316TWB8</accession>
<keyword evidence="1" id="KW-0472">Membrane</keyword>
<gene>
    <name evidence="3" type="ORF">DDZ15_00510</name>
</gene>